<name>A0ABR6RPJ8_9ENTR</name>
<dbReference type="EMBL" id="JABBJF010000003">
    <property type="protein sequence ID" value="MBC1184950.1"/>
    <property type="molecule type" value="Genomic_DNA"/>
</dbReference>
<accession>A0ABR6RPJ8</accession>
<organism evidence="1 2">
    <name type="scientific">Kluyvera sichuanensis</name>
    <dbReference type="NCBI Taxonomy" id="2725494"/>
    <lineage>
        <taxon>Bacteria</taxon>
        <taxon>Pseudomonadati</taxon>
        <taxon>Pseudomonadota</taxon>
        <taxon>Gammaproteobacteria</taxon>
        <taxon>Enterobacterales</taxon>
        <taxon>Enterobacteriaceae</taxon>
        <taxon>Kluyvera</taxon>
    </lineage>
</organism>
<dbReference type="Gene3D" id="3.40.50.410">
    <property type="entry name" value="von Willebrand factor, type A domain"/>
    <property type="match status" value="1"/>
</dbReference>
<reference evidence="1 2" key="1">
    <citation type="submission" date="2020-04" db="EMBL/GenBank/DDBJ databases">
        <title>The draft genome of Kluyvera sichuanensis strain SCKS090646.</title>
        <authorList>
            <person name="Wei L."/>
            <person name="Liu L."/>
            <person name="Feng Y."/>
            <person name="Zong Z."/>
        </authorList>
    </citation>
    <scope>NUCLEOTIDE SEQUENCE [LARGE SCALE GENOMIC DNA]</scope>
    <source>
        <strain evidence="1 2">090646</strain>
    </source>
</reference>
<evidence type="ECO:0000313" key="2">
    <source>
        <dbReference type="Proteomes" id="UP000607331"/>
    </source>
</evidence>
<gene>
    <name evidence="1" type="ORF">HII27_04400</name>
</gene>
<dbReference type="RefSeq" id="WP_185666764.1">
    <property type="nucleotide sequence ID" value="NZ_JABBJF010000003.1"/>
</dbReference>
<protein>
    <recommendedName>
        <fullName evidence="3">VWA domain-containing protein</fullName>
    </recommendedName>
</protein>
<keyword evidence="2" id="KW-1185">Reference proteome</keyword>
<dbReference type="SUPFAM" id="SSF53300">
    <property type="entry name" value="vWA-like"/>
    <property type="match status" value="1"/>
</dbReference>
<proteinExistence type="predicted"/>
<evidence type="ECO:0008006" key="3">
    <source>
        <dbReference type="Google" id="ProtNLM"/>
    </source>
</evidence>
<dbReference type="Proteomes" id="UP000607331">
    <property type="component" value="Unassembled WGS sequence"/>
</dbReference>
<evidence type="ECO:0000313" key="1">
    <source>
        <dbReference type="EMBL" id="MBC1184950.1"/>
    </source>
</evidence>
<comment type="caution">
    <text evidence="1">The sequence shown here is derived from an EMBL/GenBank/DDBJ whole genome shotgun (WGS) entry which is preliminary data.</text>
</comment>
<sequence length="173" mass="19845">MYKKIKEIEKPAYYLLDLTDDSTVFDEFDSMYPQGYTESLSGLLRSIPLLANGKNPRKYIFVISDGEDSHEGFRRTLMKSYNLCGVIKDGLKKYPEDRKATESDIFYISLVNNYTVKQWGDECVGTDNSFVATKLDELIEILSSIMFKNTIEYINPAEVSDESSSEENYSDKD</sequence>
<dbReference type="InterPro" id="IPR036465">
    <property type="entry name" value="vWFA_dom_sf"/>
</dbReference>